<protein>
    <submittedName>
        <fullName evidence="1">Uncharacterized protein</fullName>
    </submittedName>
</protein>
<gene>
    <name evidence="1" type="ORF">IEI95_015375</name>
</gene>
<dbReference type="RefSeq" id="WP_194417390.1">
    <property type="nucleotide sequence ID" value="NZ_JACXXJ020000005.1"/>
</dbReference>
<sequence length="136" mass="15065">MASGRERHDQGRLDRKKSPFLHGKENEIFCEISRVFLRSALSRQHKFATFGRNHEVSKIPRQLLMDGKDKLFLVVISDLALGAVLKKQAFNAAARKSGVISGLLIYQNGGYNQPFGLKLFLAPPAGPSNLPFGFPA</sequence>
<dbReference type="Proteomes" id="UP000655037">
    <property type="component" value="Unassembled WGS sequence"/>
</dbReference>
<evidence type="ECO:0000313" key="1">
    <source>
        <dbReference type="EMBL" id="MBF2715599.1"/>
    </source>
</evidence>
<accession>A0AAE2RDS3</accession>
<organism evidence="1 2">
    <name type="scientific">Agrobacterium vitis</name>
    <name type="common">Rhizobium vitis</name>
    <dbReference type="NCBI Taxonomy" id="373"/>
    <lineage>
        <taxon>Bacteria</taxon>
        <taxon>Pseudomonadati</taxon>
        <taxon>Pseudomonadota</taxon>
        <taxon>Alphaproteobacteria</taxon>
        <taxon>Hyphomicrobiales</taxon>
        <taxon>Rhizobiaceae</taxon>
        <taxon>Rhizobium/Agrobacterium group</taxon>
        <taxon>Agrobacterium</taxon>
    </lineage>
</organism>
<name>A0AAE2RDS3_AGRVI</name>
<dbReference type="AlphaFoldDB" id="A0AAE2RDS3"/>
<dbReference type="EMBL" id="JACXXJ020000005">
    <property type="protein sequence ID" value="MBF2715599.1"/>
    <property type="molecule type" value="Genomic_DNA"/>
</dbReference>
<proteinExistence type="predicted"/>
<comment type="caution">
    <text evidence="1">The sequence shown here is derived from an EMBL/GenBank/DDBJ whole genome shotgun (WGS) entry which is preliminary data.</text>
</comment>
<reference evidence="1" key="1">
    <citation type="submission" date="2020-11" db="EMBL/GenBank/DDBJ databases">
        <title>Agrobacterium vitis strain K377 genome.</title>
        <authorList>
            <person name="Xi H."/>
        </authorList>
    </citation>
    <scope>NUCLEOTIDE SEQUENCE</scope>
    <source>
        <strain evidence="1">K377</strain>
    </source>
</reference>
<evidence type="ECO:0000313" key="2">
    <source>
        <dbReference type="Proteomes" id="UP000655037"/>
    </source>
</evidence>